<evidence type="ECO:0000313" key="4">
    <source>
        <dbReference type="EMBL" id="PCE64260.1"/>
    </source>
</evidence>
<dbReference type="EMBL" id="NBWU01000003">
    <property type="protein sequence ID" value="PCE64260.1"/>
    <property type="molecule type" value="Genomic_DNA"/>
</dbReference>
<comment type="similarity">
    <text evidence="1">Belongs to the glycosyltransferase 2 family. WaaE/KdtX subfamily.</text>
</comment>
<dbReference type="Gene3D" id="3.90.550.10">
    <property type="entry name" value="Spore Coat Polysaccharide Biosynthesis Protein SpsA, Chain A"/>
    <property type="match status" value="1"/>
</dbReference>
<dbReference type="RefSeq" id="WP_097440384.1">
    <property type="nucleotide sequence ID" value="NZ_KZ300476.1"/>
</dbReference>
<dbReference type="InterPro" id="IPR029044">
    <property type="entry name" value="Nucleotide-diphossugar_trans"/>
</dbReference>
<dbReference type="Proteomes" id="UP000219559">
    <property type="component" value="Unassembled WGS sequence"/>
</dbReference>
<dbReference type="OrthoDB" id="9815923at2"/>
<dbReference type="PANTHER" id="PTHR43630:SF2">
    <property type="entry name" value="GLYCOSYLTRANSFERASE"/>
    <property type="match status" value="1"/>
</dbReference>
<evidence type="ECO:0000256" key="1">
    <source>
        <dbReference type="ARBA" id="ARBA00038494"/>
    </source>
</evidence>
<dbReference type="SUPFAM" id="SSF53448">
    <property type="entry name" value="Nucleotide-diphospho-sugar transferases"/>
    <property type="match status" value="1"/>
</dbReference>
<evidence type="ECO:0000259" key="3">
    <source>
        <dbReference type="Pfam" id="PF00535"/>
    </source>
</evidence>
<proteinExistence type="inferred from homology"/>
<evidence type="ECO:0000313" key="5">
    <source>
        <dbReference type="Proteomes" id="UP000219559"/>
    </source>
</evidence>
<keyword evidence="5" id="KW-1185">Reference proteome</keyword>
<evidence type="ECO:0000256" key="2">
    <source>
        <dbReference type="SAM" id="MobiDB-lite"/>
    </source>
</evidence>
<dbReference type="PANTHER" id="PTHR43630">
    <property type="entry name" value="POLY-BETA-1,6-N-ACETYL-D-GLUCOSAMINE SYNTHASE"/>
    <property type="match status" value="1"/>
</dbReference>
<dbReference type="InterPro" id="IPR001173">
    <property type="entry name" value="Glyco_trans_2-like"/>
</dbReference>
<reference evidence="4 5" key="1">
    <citation type="submission" date="2017-04" db="EMBL/GenBank/DDBJ databases">
        <title>A new member of the family Flavobacteriaceae isolated from ascidians.</title>
        <authorList>
            <person name="Chen L."/>
        </authorList>
    </citation>
    <scope>NUCLEOTIDE SEQUENCE [LARGE SCALE GENOMIC DNA]</scope>
    <source>
        <strain evidence="4 5">HQA918</strain>
    </source>
</reference>
<accession>A0A2A4G8G0</accession>
<dbReference type="GO" id="GO:0016740">
    <property type="term" value="F:transferase activity"/>
    <property type="evidence" value="ECO:0007669"/>
    <property type="project" value="UniProtKB-KW"/>
</dbReference>
<dbReference type="AlphaFoldDB" id="A0A2A4G8G0"/>
<gene>
    <name evidence="4" type="ORF">B7P33_08125</name>
</gene>
<name>A0A2A4G8G0_9FLAO</name>
<keyword evidence="4" id="KW-0808">Transferase</keyword>
<feature type="region of interest" description="Disordered" evidence="2">
    <location>
        <begin position="258"/>
        <end position="279"/>
    </location>
</feature>
<dbReference type="CDD" id="cd02511">
    <property type="entry name" value="Beta4Glucosyltransferase"/>
    <property type="match status" value="1"/>
</dbReference>
<comment type="caution">
    <text evidence="4">The sequence shown here is derived from an EMBL/GenBank/DDBJ whole genome shotgun (WGS) entry which is preliminary data.</text>
</comment>
<organism evidence="4 5">
    <name type="scientific">Sediminicola luteus</name>
    <dbReference type="NCBI Taxonomy" id="319238"/>
    <lineage>
        <taxon>Bacteria</taxon>
        <taxon>Pseudomonadati</taxon>
        <taxon>Bacteroidota</taxon>
        <taxon>Flavobacteriia</taxon>
        <taxon>Flavobacteriales</taxon>
        <taxon>Flavobacteriaceae</taxon>
        <taxon>Sediminicola</taxon>
    </lineage>
</organism>
<protein>
    <submittedName>
        <fullName evidence="4">Glycosyl transferase</fullName>
    </submittedName>
</protein>
<feature type="domain" description="Glycosyltransferase 2-like" evidence="3">
    <location>
        <begin position="9"/>
        <end position="141"/>
    </location>
</feature>
<sequence length="279" mass="32654">MHDPNRNISAVMITYNEVEHIDAVIENLEFVDEMIIVDSFSNDGTVEAIGNHPKVTLIQRPFKNYTDQKAYALSQASNDWVLFLDADERLTDALREEIIKVTQKPNNPVAAYYFYRTFMFKKERLRFSGWQTDKNYRLFRKSKVHFKEDLIVHETLVVNGKSASLKHKLIHFSYKDYEDYKGKMLKYGQMKARHTAHKNVSPNFFHFYLKPGFKFLYNYICRLGVLDGKKGVTICYLNALGVYARYKELERLKQQHAKSTESRGIKPIQKQRDLSSTAA</sequence>
<dbReference type="Pfam" id="PF00535">
    <property type="entry name" value="Glycos_transf_2"/>
    <property type="match status" value="1"/>
</dbReference>